<name>A0A6J6ZIY6_9ZZZZ</name>
<dbReference type="EMBL" id="CAFAAL010000257">
    <property type="protein sequence ID" value="CAB4821741.1"/>
    <property type="molecule type" value="Genomic_DNA"/>
</dbReference>
<dbReference type="Pfam" id="PF00583">
    <property type="entry name" value="Acetyltransf_1"/>
    <property type="match status" value="1"/>
</dbReference>
<dbReference type="NCBIfam" id="TIGR03448">
    <property type="entry name" value="mycothiol_MshD"/>
    <property type="match status" value="1"/>
</dbReference>
<organism evidence="5">
    <name type="scientific">freshwater metagenome</name>
    <dbReference type="NCBI Taxonomy" id="449393"/>
    <lineage>
        <taxon>unclassified sequences</taxon>
        <taxon>metagenomes</taxon>
        <taxon>ecological metagenomes</taxon>
    </lineage>
</organism>
<dbReference type="InterPro" id="IPR016181">
    <property type="entry name" value="Acyl_CoA_acyltransferase"/>
</dbReference>
<evidence type="ECO:0000256" key="1">
    <source>
        <dbReference type="ARBA" id="ARBA00022679"/>
    </source>
</evidence>
<dbReference type="CDD" id="cd04301">
    <property type="entry name" value="NAT_SF"/>
    <property type="match status" value="1"/>
</dbReference>
<dbReference type="AlphaFoldDB" id="A0A6J6ZIY6"/>
<gene>
    <name evidence="5" type="ORF">UFOPK3004_01869</name>
</gene>
<dbReference type="PROSITE" id="PS51186">
    <property type="entry name" value="GNAT"/>
    <property type="match status" value="1"/>
</dbReference>
<protein>
    <submittedName>
        <fullName evidence="5">Unannotated protein</fullName>
    </submittedName>
</protein>
<accession>A0A6J6ZIY6</accession>
<dbReference type="PIRSF" id="PIRSF021524">
    <property type="entry name" value="MSH_acetyltransferase"/>
    <property type="match status" value="1"/>
</dbReference>
<dbReference type="InterPro" id="IPR000182">
    <property type="entry name" value="GNAT_dom"/>
</dbReference>
<dbReference type="HAMAP" id="MF_01698">
    <property type="entry name" value="MshD"/>
    <property type="match status" value="1"/>
</dbReference>
<evidence type="ECO:0000256" key="3">
    <source>
        <dbReference type="ARBA" id="ARBA00023315"/>
    </source>
</evidence>
<dbReference type="InterPro" id="IPR050832">
    <property type="entry name" value="Bact_Acetyltransf"/>
</dbReference>
<keyword evidence="3" id="KW-0012">Acyltransferase</keyword>
<dbReference type="PANTHER" id="PTHR43877">
    <property type="entry name" value="AMINOALKYLPHOSPHONATE N-ACETYLTRANSFERASE-RELATED-RELATED"/>
    <property type="match status" value="1"/>
</dbReference>
<keyword evidence="1" id="KW-0808">Transferase</keyword>
<dbReference type="GO" id="GO:0016747">
    <property type="term" value="F:acyltransferase activity, transferring groups other than amino-acyl groups"/>
    <property type="evidence" value="ECO:0007669"/>
    <property type="project" value="InterPro"/>
</dbReference>
<evidence type="ECO:0000313" key="5">
    <source>
        <dbReference type="EMBL" id="CAB4821741.1"/>
    </source>
</evidence>
<evidence type="ECO:0000256" key="2">
    <source>
        <dbReference type="ARBA" id="ARBA00022737"/>
    </source>
</evidence>
<reference evidence="5" key="1">
    <citation type="submission" date="2020-05" db="EMBL/GenBank/DDBJ databases">
        <authorList>
            <person name="Chiriac C."/>
            <person name="Salcher M."/>
            <person name="Ghai R."/>
            <person name="Kavagutti S V."/>
        </authorList>
    </citation>
    <scope>NUCLEOTIDE SEQUENCE</scope>
</reference>
<evidence type="ECO:0000259" key="4">
    <source>
        <dbReference type="PROSITE" id="PS51186"/>
    </source>
</evidence>
<proteinExistence type="inferred from homology"/>
<sequence>MRILDIKRQMQPNDISVVRDLLRDAERADGHRPLSDHLWLDLVDGGREGFAGLVAWEGDHDHPVAYAQISKGHDSFSIELVVHPHHRYEMHLIGPELLTAALHEVAINGGGHVHWWVFEPTIGHEQVAAQVGLTPGRRLHQMRRSLPLSSSDAEAQVAVRTFVKGQDEEAWLIVNNRAFEHHPEQGGWDHATLSARLAQPWFDANGFVLHEIDNQLAGFCWTKVHHDTDPVLGEIYVIAVDPAFHGHGLGKSMVVSGLVNMSNRGIKTAMLYVDPDNSAAMALYEGLGFRVHRTDRAFVGDIAPITSTPESEQS</sequence>
<dbReference type="SUPFAM" id="SSF55729">
    <property type="entry name" value="Acyl-CoA N-acyltransferases (Nat)"/>
    <property type="match status" value="1"/>
</dbReference>
<dbReference type="Gene3D" id="3.40.630.30">
    <property type="match status" value="1"/>
</dbReference>
<dbReference type="InterPro" id="IPR017813">
    <property type="entry name" value="Mycothiol_AcTrfase"/>
</dbReference>
<keyword evidence="2" id="KW-0677">Repeat</keyword>
<feature type="domain" description="N-acetyltransferase" evidence="4">
    <location>
        <begin position="157"/>
        <end position="309"/>
    </location>
</feature>